<comment type="caution">
    <text evidence="8">The sequence shown here is derived from an EMBL/GenBank/DDBJ whole genome shotgun (WGS) entry which is preliminary data.</text>
</comment>
<feature type="non-terminal residue" evidence="8">
    <location>
        <position position="45"/>
    </location>
</feature>
<dbReference type="GO" id="GO:0022857">
    <property type="term" value="F:transmembrane transporter activity"/>
    <property type="evidence" value="ECO:0007669"/>
    <property type="project" value="UniProtKB-ARBA"/>
</dbReference>
<evidence type="ECO:0000256" key="5">
    <source>
        <dbReference type="ARBA" id="ARBA00023136"/>
    </source>
</evidence>
<evidence type="ECO:0000256" key="4">
    <source>
        <dbReference type="ARBA" id="ARBA00022989"/>
    </source>
</evidence>
<dbReference type="SUPFAM" id="SSF81345">
    <property type="entry name" value="ABC transporter involved in vitamin B12 uptake, BtuC"/>
    <property type="match status" value="1"/>
</dbReference>
<dbReference type="AlphaFoldDB" id="A0A8T6A3Y0"/>
<proteinExistence type="inferred from homology"/>
<keyword evidence="6" id="KW-0813">Transport</keyword>
<evidence type="ECO:0000256" key="7">
    <source>
        <dbReference type="SAM" id="Phobius"/>
    </source>
</evidence>
<evidence type="ECO:0000256" key="2">
    <source>
        <dbReference type="ARBA" id="ARBA00008034"/>
    </source>
</evidence>
<evidence type="ECO:0000256" key="1">
    <source>
        <dbReference type="ARBA" id="ARBA00004141"/>
    </source>
</evidence>
<reference evidence="8 9" key="1">
    <citation type="submission" date="2019-12" db="EMBL/GenBank/DDBJ databases">
        <title>Enteriobacteria Tanzani isolates_8377-8380.</title>
        <authorList>
            <person name="Subbiah M."/>
            <person name="Call D."/>
        </authorList>
    </citation>
    <scope>NUCLEOTIDE SEQUENCE [LARGE SCALE GENOMIC DNA]</scope>
    <source>
        <strain evidence="8 9">8378wH8</strain>
    </source>
</reference>
<organism evidence="8 9">
    <name type="scientific">Escherichia coli</name>
    <dbReference type="NCBI Taxonomy" id="562"/>
    <lineage>
        <taxon>Bacteria</taxon>
        <taxon>Pseudomonadati</taxon>
        <taxon>Pseudomonadota</taxon>
        <taxon>Gammaproteobacteria</taxon>
        <taxon>Enterobacterales</taxon>
        <taxon>Enterobacteriaceae</taxon>
        <taxon>Escherichia</taxon>
    </lineage>
</organism>
<evidence type="ECO:0000256" key="6">
    <source>
        <dbReference type="RuleBase" id="RU003943"/>
    </source>
</evidence>
<feature type="transmembrane region" description="Helical" evidence="7">
    <location>
        <begin position="6"/>
        <end position="28"/>
    </location>
</feature>
<dbReference type="EMBL" id="WTRC01000366">
    <property type="protein sequence ID" value="MWT22944.1"/>
    <property type="molecule type" value="Genomic_DNA"/>
</dbReference>
<gene>
    <name evidence="8" type="primary">znuB</name>
    <name evidence="8" type="synonym">yebI</name>
    <name evidence="8" type="ORF">GP965_18830</name>
</gene>
<dbReference type="InterPro" id="IPR037294">
    <property type="entry name" value="ABC_BtuC-like"/>
</dbReference>
<dbReference type="InterPro" id="IPR001626">
    <property type="entry name" value="ABC_TroCD"/>
</dbReference>
<accession>A0A8T6A3Y0</accession>
<evidence type="ECO:0000256" key="3">
    <source>
        <dbReference type="ARBA" id="ARBA00022692"/>
    </source>
</evidence>
<evidence type="ECO:0000313" key="8">
    <source>
        <dbReference type="EMBL" id="MWT22944.1"/>
    </source>
</evidence>
<evidence type="ECO:0000313" key="9">
    <source>
        <dbReference type="Proteomes" id="UP000462410"/>
    </source>
</evidence>
<keyword evidence="5 7" id="KW-0472">Membrane</keyword>
<keyword evidence="3 6" id="KW-0812">Transmembrane</keyword>
<dbReference type="Pfam" id="PF00950">
    <property type="entry name" value="ABC-3"/>
    <property type="match status" value="1"/>
</dbReference>
<protein>
    <submittedName>
        <fullName evidence="8">Zinc ABC transporter permease subunit ZnuB</fullName>
    </submittedName>
</protein>
<comment type="similarity">
    <text evidence="2 6">Belongs to the ABC-3 integral membrane protein family.</text>
</comment>
<comment type="subcellular location">
    <subcellularLocation>
        <location evidence="6">Cell membrane</location>
        <topology evidence="6">Multi-pass membrane protein</topology>
    </subcellularLocation>
    <subcellularLocation>
        <location evidence="1">Membrane</location>
        <topology evidence="1">Multi-pass membrane protein</topology>
    </subcellularLocation>
</comment>
<name>A0A8T6A3Y0_ECOLX</name>
<dbReference type="GO" id="GO:0043190">
    <property type="term" value="C:ATP-binding cassette (ABC) transporter complex"/>
    <property type="evidence" value="ECO:0007669"/>
    <property type="project" value="InterPro"/>
</dbReference>
<sequence length="45" mass="4841">MIELLFPGWLAGIMLACAAGPLGSFVVWRRMSYFGDTLAHASLLG</sequence>
<dbReference type="Proteomes" id="UP000462410">
    <property type="component" value="Unassembled WGS sequence"/>
</dbReference>
<keyword evidence="4 7" id="KW-1133">Transmembrane helix</keyword>